<reference evidence="1 2" key="1">
    <citation type="journal article" date="2012" name="Nat. Genet.">
        <title>The yak genome and adaptation to life at high altitude.</title>
        <authorList>
            <person name="Qiu Q."/>
            <person name="Zhang G."/>
            <person name="Ma T."/>
            <person name="Qian W."/>
            <person name="Wang J."/>
            <person name="Ye Z."/>
            <person name="Cao C."/>
            <person name="Hu Q."/>
            <person name="Kim J."/>
            <person name="Larkin D.M."/>
            <person name="Auvil L."/>
            <person name="Capitanu B."/>
            <person name="Ma J."/>
            <person name="Lewin H.A."/>
            <person name="Qian X."/>
            <person name="Lang Y."/>
            <person name="Zhou R."/>
            <person name="Wang L."/>
            <person name="Wang K."/>
            <person name="Xia J."/>
            <person name="Liao S."/>
            <person name="Pan S."/>
            <person name="Lu X."/>
            <person name="Hou H."/>
            <person name="Wang Y."/>
            <person name="Zang X."/>
            <person name="Yin Y."/>
            <person name="Ma H."/>
            <person name="Zhang J."/>
            <person name="Wang Z."/>
            <person name="Zhang Y."/>
            <person name="Zhang D."/>
            <person name="Yonezawa T."/>
            <person name="Hasegawa M."/>
            <person name="Zhong Y."/>
            <person name="Liu W."/>
            <person name="Zhang Y."/>
            <person name="Huang Z."/>
            <person name="Zhang S."/>
            <person name="Long R."/>
            <person name="Yang H."/>
            <person name="Wang J."/>
            <person name="Lenstra J.A."/>
            <person name="Cooper D.N."/>
            <person name="Wu Y."/>
            <person name="Wang J."/>
            <person name="Shi P."/>
            <person name="Wang J."/>
            <person name="Liu J."/>
        </authorList>
    </citation>
    <scope>NUCLEOTIDE SEQUENCE [LARGE SCALE GENOMIC DNA]</scope>
    <source>
        <strain evidence="2">yakQH1</strain>
    </source>
</reference>
<evidence type="ECO:0008006" key="3">
    <source>
        <dbReference type="Google" id="ProtNLM"/>
    </source>
</evidence>
<sequence>GLKFEKQVIPVEISHLFTQPLFTGHLLCHIPCKMLRITCSY</sequence>
<protein>
    <recommendedName>
        <fullName evidence="3">WEIB protein</fullName>
    </recommendedName>
</protein>
<name>L8IZS2_9CETA</name>
<proteinExistence type="predicted"/>
<feature type="non-terminal residue" evidence="1">
    <location>
        <position position="1"/>
    </location>
</feature>
<gene>
    <name evidence="1" type="ORF">M91_10816</name>
</gene>
<evidence type="ECO:0000313" key="1">
    <source>
        <dbReference type="EMBL" id="ELR61468.1"/>
    </source>
</evidence>
<dbReference type="Proteomes" id="UP000011080">
    <property type="component" value="Unassembled WGS sequence"/>
</dbReference>
<dbReference type="EMBL" id="JH880448">
    <property type="protein sequence ID" value="ELR61468.1"/>
    <property type="molecule type" value="Genomic_DNA"/>
</dbReference>
<organism evidence="1 2">
    <name type="scientific">Bos mutus</name>
    <name type="common">wild yak</name>
    <dbReference type="NCBI Taxonomy" id="72004"/>
    <lineage>
        <taxon>Eukaryota</taxon>
        <taxon>Metazoa</taxon>
        <taxon>Chordata</taxon>
        <taxon>Craniata</taxon>
        <taxon>Vertebrata</taxon>
        <taxon>Euteleostomi</taxon>
        <taxon>Mammalia</taxon>
        <taxon>Eutheria</taxon>
        <taxon>Laurasiatheria</taxon>
        <taxon>Artiodactyla</taxon>
        <taxon>Ruminantia</taxon>
        <taxon>Pecora</taxon>
        <taxon>Bovidae</taxon>
        <taxon>Bovinae</taxon>
        <taxon>Bos</taxon>
    </lineage>
</organism>
<evidence type="ECO:0000313" key="2">
    <source>
        <dbReference type="Proteomes" id="UP000011080"/>
    </source>
</evidence>
<dbReference type="AlphaFoldDB" id="L8IZS2"/>
<accession>L8IZS2</accession>